<keyword evidence="2" id="KW-1185">Reference proteome</keyword>
<dbReference type="GeneID" id="5012827"/>
<dbReference type="RefSeq" id="XP_001427050.1">
    <property type="nucleotide sequence ID" value="XM_001427013.1"/>
</dbReference>
<accession>A0BM85</accession>
<protein>
    <submittedName>
        <fullName evidence="1">Uncharacterized protein</fullName>
    </submittedName>
</protein>
<dbReference type="EMBL" id="CT868004">
    <property type="protein sequence ID" value="CAK59652.1"/>
    <property type="molecule type" value="Genomic_DNA"/>
</dbReference>
<reference evidence="1 2" key="1">
    <citation type="journal article" date="2006" name="Nature">
        <title>Global trends of whole-genome duplications revealed by the ciliate Paramecium tetraurelia.</title>
        <authorList>
            <consortium name="Genoscope"/>
            <person name="Aury J.-M."/>
            <person name="Jaillon O."/>
            <person name="Duret L."/>
            <person name="Noel B."/>
            <person name="Jubin C."/>
            <person name="Porcel B.M."/>
            <person name="Segurens B."/>
            <person name="Daubin V."/>
            <person name="Anthouard V."/>
            <person name="Aiach N."/>
            <person name="Arnaiz O."/>
            <person name="Billaut A."/>
            <person name="Beisson J."/>
            <person name="Blanc I."/>
            <person name="Bouhouche K."/>
            <person name="Camara F."/>
            <person name="Duharcourt S."/>
            <person name="Guigo R."/>
            <person name="Gogendeau D."/>
            <person name="Katinka M."/>
            <person name="Keller A.-M."/>
            <person name="Kissmehl R."/>
            <person name="Klotz C."/>
            <person name="Koll F."/>
            <person name="Le Moue A."/>
            <person name="Lepere C."/>
            <person name="Malinsky S."/>
            <person name="Nowacki M."/>
            <person name="Nowak J.K."/>
            <person name="Plattner H."/>
            <person name="Poulain J."/>
            <person name="Ruiz F."/>
            <person name="Serrano V."/>
            <person name="Zagulski M."/>
            <person name="Dessen P."/>
            <person name="Betermier M."/>
            <person name="Weissenbach J."/>
            <person name="Scarpelli C."/>
            <person name="Schachter V."/>
            <person name="Sperling L."/>
            <person name="Meyer E."/>
            <person name="Cohen J."/>
            <person name="Wincker P."/>
        </authorList>
    </citation>
    <scope>NUCLEOTIDE SEQUENCE [LARGE SCALE GENOMIC DNA]</scope>
    <source>
        <strain evidence="1 2">Stock d4-2</strain>
    </source>
</reference>
<organism evidence="1 2">
    <name type="scientific">Paramecium tetraurelia</name>
    <dbReference type="NCBI Taxonomy" id="5888"/>
    <lineage>
        <taxon>Eukaryota</taxon>
        <taxon>Sar</taxon>
        <taxon>Alveolata</taxon>
        <taxon>Ciliophora</taxon>
        <taxon>Intramacronucleata</taxon>
        <taxon>Oligohymenophorea</taxon>
        <taxon>Peniculida</taxon>
        <taxon>Parameciidae</taxon>
        <taxon>Paramecium</taxon>
    </lineage>
</organism>
<sequence length="206" mass="24818">MAIFTLIYFLILERVKFSFLQDYNYIELESMLKQFFNKLQDLYSQSLFSMYKILCYGNSFMMLLVTYFSDKIHKEGEYVLLITRALNNHQFTIETPMSNDTNFIQVQFGNSVNLYYSYWNLKSAILLSQPTIIYQVHNTWLEIDAELIWSKTLTLREEYVKTKHYKLFLLNMSCEDYIRTDIIIHQTLFWHTLSDVLMFKLLTKLD</sequence>
<dbReference type="InParanoid" id="A0BM85"/>
<dbReference type="HOGENOM" id="CLU_1334130_0_0_1"/>
<gene>
    <name evidence="1" type="ORF">GSPATT00030286001</name>
</gene>
<dbReference type="KEGG" id="ptm:GSPATT00030286001"/>
<evidence type="ECO:0000313" key="2">
    <source>
        <dbReference type="Proteomes" id="UP000000600"/>
    </source>
</evidence>
<evidence type="ECO:0000313" key="1">
    <source>
        <dbReference type="EMBL" id="CAK59652.1"/>
    </source>
</evidence>
<dbReference type="Proteomes" id="UP000000600">
    <property type="component" value="Unassembled WGS sequence"/>
</dbReference>
<proteinExistence type="predicted"/>
<dbReference type="AlphaFoldDB" id="A0BM85"/>
<name>A0BM85_PARTE</name>